<dbReference type="EMBL" id="AUZY01006768">
    <property type="protein sequence ID" value="EQD53323.1"/>
    <property type="molecule type" value="Genomic_DNA"/>
</dbReference>
<comment type="caution">
    <text evidence="1">The sequence shown here is derived from an EMBL/GenBank/DDBJ whole genome shotgun (WGS) entry which is preliminary data.</text>
</comment>
<evidence type="ECO:0000313" key="1">
    <source>
        <dbReference type="EMBL" id="EQD53323.1"/>
    </source>
</evidence>
<reference evidence="1" key="1">
    <citation type="submission" date="2013-08" db="EMBL/GenBank/DDBJ databases">
        <authorList>
            <person name="Mendez C."/>
            <person name="Richter M."/>
            <person name="Ferrer M."/>
            <person name="Sanchez J."/>
        </authorList>
    </citation>
    <scope>NUCLEOTIDE SEQUENCE</scope>
</reference>
<protein>
    <submittedName>
        <fullName evidence="1">SH3 domain-containing protein</fullName>
    </submittedName>
</protein>
<gene>
    <name evidence="1" type="ORF">B1B_10328</name>
</gene>
<dbReference type="SUPFAM" id="SSF50044">
    <property type="entry name" value="SH3-domain"/>
    <property type="match status" value="1"/>
</dbReference>
<proteinExistence type="predicted"/>
<reference evidence="1" key="2">
    <citation type="journal article" date="2014" name="ISME J.">
        <title>Microbial stratification in low pH oxic and suboxic macroscopic growths along an acid mine drainage.</title>
        <authorList>
            <person name="Mendez-Garcia C."/>
            <person name="Mesa V."/>
            <person name="Sprenger R.R."/>
            <person name="Richter M."/>
            <person name="Diez M.S."/>
            <person name="Solano J."/>
            <person name="Bargiela R."/>
            <person name="Golyshina O.V."/>
            <person name="Manteca A."/>
            <person name="Ramos J.L."/>
            <person name="Gallego J.R."/>
            <person name="Llorente I."/>
            <person name="Martins Dos Santos V.A."/>
            <person name="Jensen O.N."/>
            <person name="Pelaez A.I."/>
            <person name="Sanchez J."/>
            <person name="Ferrer M."/>
        </authorList>
    </citation>
    <scope>NUCLEOTIDE SEQUENCE</scope>
</reference>
<feature type="non-terminal residue" evidence="1">
    <location>
        <position position="1"/>
    </location>
</feature>
<organism evidence="1">
    <name type="scientific">mine drainage metagenome</name>
    <dbReference type="NCBI Taxonomy" id="410659"/>
    <lineage>
        <taxon>unclassified sequences</taxon>
        <taxon>metagenomes</taxon>
        <taxon>ecological metagenomes</taxon>
    </lineage>
</organism>
<accession>T1A912</accession>
<dbReference type="AlphaFoldDB" id="T1A912"/>
<name>T1A912_9ZZZZ</name>
<sequence length="152" mass="16996">FSLALSQTELPRHERPGVCPVYYSSRVTRAPMPRPGTRVRVTRVLPPSTRLTDPPLVARPGAWVTVLERSDEWPRFLLVRTARGEVAWVPERILGAERPSTRVRRAFDSASLAPELGAELEVLDDDPETGWFRGRASDGSVGWYAAAYVDEI</sequence>
<dbReference type="InterPro" id="IPR036028">
    <property type="entry name" value="SH3-like_dom_sf"/>
</dbReference>